<dbReference type="SFLD" id="SFLDG01061">
    <property type="entry name" value="methylthiotransferase"/>
    <property type="match status" value="1"/>
</dbReference>
<feature type="domain" description="Radical SAM core" evidence="16">
    <location>
        <begin position="164"/>
        <end position="394"/>
    </location>
</feature>
<dbReference type="EMBL" id="JACOSL010000020">
    <property type="protein sequence ID" value="MBI1756040.1"/>
    <property type="molecule type" value="Genomic_DNA"/>
</dbReference>
<dbReference type="Pfam" id="PF00919">
    <property type="entry name" value="UPF0004"/>
    <property type="match status" value="1"/>
</dbReference>
<evidence type="ECO:0000259" key="15">
    <source>
        <dbReference type="PROSITE" id="PS51449"/>
    </source>
</evidence>
<dbReference type="InterPro" id="IPR013848">
    <property type="entry name" value="Methylthiotransferase_N"/>
</dbReference>
<dbReference type="SFLD" id="SFLDF00273">
    <property type="entry name" value="(dimethylallyl)adenosine_tRNA"/>
    <property type="match status" value="1"/>
</dbReference>
<evidence type="ECO:0000256" key="5">
    <source>
        <dbReference type="ARBA" id="ARBA00022723"/>
    </source>
</evidence>
<feature type="binding site" evidence="13">
    <location>
        <position position="185"/>
    </location>
    <ligand>
        <name>[4Fe-4S] cluster</name>
        <dbReference type="ChEBI" id="CHEBI:49883"/>
        <label>2</label>
        <note>4Fe-4S-S-AdoMet</note>
    </ligand>
</feature>
<evidence type="ECO:0000256" key="13">
    <source>
        <dbReference type="HAMAP-Rule" id="MF_01864"/>
    </source>
</evidence>
<dbReference type="PANTHER" id="PTHR43020">
    <property type="entry name" value="CDK5 REGULATORY SUBUNIT-ASSOCIATED PROTEIN 1"/>
    <property type="match status" value="1"/>
</dbReference>
<dbReference type="PROSITE" id="PS50926">
    <property type="entry name" value="TRAM"/>
    <property type="match status" value="1"/>
</dbReference>
<protein>
    <recommendedName>
        <fullName evidence="10 13">tRNA-2-methylthio-N(6)-dimethylallyladenosine synthase</fullName>
        <ecNumber evidence="8 13">2.8.4.3</ecNumber>
    </recommendedName>
    <alternativeName>
        <fullName evidence="12 13">(Dimethylallyl)adenosine tRNA methylthiotransferase MiaB</fullName>
    </alternativeName>
    <alternativeName>
        <fullName evidence="11 13">tRNA-i(6)A37 methylthiotransferase</fullName>
    </alternativeName>
</protein>
<accession>A0A931LWA3</accession>
<dbReference type="FunFam" id="3.80.30.20:FF:000001">
    <property type="entry name" value="tRNA-2-methylthio-N(6)-dimethylallyladenosine synthase 2"/>
    <property type="match status" value="1"/>
</dbReference>
<feature type="binding site" evidence="13">
    <location>
        <position position="65"/>
    </location>
    <ligand>
        <name>[4Fe-4S] cluster</name>
        <dbReference type="ChEBI" id="CHEBI:49883"/>
        <label>1</label>
    </ligand>
</feature>
<dbReference type="Pfam" id="PF01938">
    <property type="entry name" value="TRAM"/>
    <property type="match status" value="1"/>
</dbReference>
<comment type="caution">
    <text evidence="17">The sequence shown here is derived from an EMBL/GenBank/DDBJ whole genome shotgun (WGS) entry which is preliminary data.</text>
</comment>
<dbReference type="InterPro" id="IPR006638">
    <property type="entry name" value="Elp3/MiaA/NifB-like_rSAM"/>
</dbReference>
<keyword evidence="13" id="KW-0819">tRNA processing</keyword>
<name>A0A931LWA3_FIMGI</name>
<dbReference type="GO" id="GO:0005829">
    <property type="term" value="C:cytosol"/>
    <property type="evidence" value="ECO:0007669"/>
    <property type="project" value="TreeGrafter"/>
</dbReference>
<comment type="function">
    <text evidence="1 13">Catalyzes the methylthiolation of N6-(dimethylallyl)adenosine (i(6)A), leading to the formation of 2-methylthio-N6-(dimethylallyl)adenosine (ms(2)i(6)A) at position 37 in tRNAs that read codons beginning with uridine.</text>
</comment>
<evidence type="ECO:0000256" key="3">
    <source>
        <dbReference type="ARBA" id="ARBA00022679"/>
    </source>
</evidence>
<proteinExistence type="inferred from homology"/>
<feature type="binding site" evidence="13">
    <location>
        <position position="99"/>
    </location>
    <ligand>
        <name>[4Fe-4S] cluster</name>
        <dbReference type="ChEBI" id="CHEBI:49883"/>
        <label>1</label>
    </ligand>
</feature>
<keyword evidence="7 13" id="KW-0411">Iron-sulfur</keyword>
<dbReference type="SFLD" id="SFLDS00029">
    <property type="entry name" value="Radical_SAM"/>
    <property type="match status" value="1"/>
</dbReference>
<evidence type="ECO:0000259" key="14">
    <source>
        <dbReference type="PROSITE" id="PS50926"/>
    </source>
</evidence>
<comment type="subunit">
    <text evidence="13">Monomer.</text>
</comment>
<keyword evidence="2 13" id="KW-0004">4Fe-4S</keyword>
<dbReference type="PROSITE" id="PS51449">
    <property type="entry name" value="MTTASE_N"/>
    <property type="match status" value="1"/>
</dbReference>
<dbReference type="EC" id="2.8.4.3" evidence="8 13"/>
<sequence length="459" mass="50746">MVVATRPEALLQPRPKPRRGTYFIQTWGCQMNEEDSEQIGLALQGIGFEPAASPAHAQVILLNTCSVRRKPEDKAFSLLGELAEVKRANPGLVVGVCGCMAQIRADEIKRRAPHVDFVLGTGDLSHVAGLVEESLQARRFRTRLELPERKGAVVDEVPTRLVGRAPKLKAFVPIQYGCDKFCTFCIVPSTRGRERSRPTDDIVEEVRALAAGGTREVTLLGQTVNSYGKNLAEGRVPFSRLLWRLAETEGLERIRFTSPYPRDFKSDLIETIRDCPKVMEHCHVPLQSGDDAVLAAMHRQYTVESFSQIVADLRAAVPGIAITTDIIVGFPGETDGQFEATLRVVERLRFDSAFMFIYSPRPGTPAAEMEQVPIALRRARLARLIELQNRIGIEAHHAMVGQTAEVLIEGPSPKNPAMLQGYTRDFKMAHFPGSADRAGRLAQVRLTSAHRWGLGGELV</sequence>
<dbReference type="InterPro" id="IPR058240">
    <property type="entry name" value="rSAM_sf"/>
</dbReference>
<dbReference type="Pfam" id="PF04055">
    <property type="entry name" value="Radical_SAM"/>
    <property type="match status" value="1"/>
</dbReference>
<dbReference type="InterPro" id="IPR038135">
    <property type="entry name" value="Methylthiotransferase_N_sf"/>
</dbReference>
<evidence type="ECO:0000256" key="11">
    <source>
        <dbReference type="ARBA" id="ARBA00080698"/>
    </source>
</evidence>
<comment type="similarity">
    <text evidence="13">Belongs to the methylthiotransferase family. MiaB subfamily.</text>
</comment>
<keyword evidence="6 13" id="KW-0408">Iron</keyword>
<dbReference type="HAMAP" id="MF_01864">
    <property type="entry name" value="tRNA_metthiotr_MiaB"/>
    <property type="match status" value="1"/>
</dbReference>
<dbReference type="PANTHER" id="PTHR43020:SF2">
    <property type="entry name" value="MITOCHONDRIAL TRNA METHYLTHIOTRANSFERASE CDK5RAP1"/>
    <property type="match status" value="1"/>
</dbReference>
<dbReference type="NCBIfam" id="TIGR01574">
    <property type="entry name" value="miaB-methiolase"/>
    <property type="match status" value="1"/>
</dbReference>
<evidence type="ECO:0000256" key="7">
    <source>
        <dbReference type="ARBA" id="ARBA00023014"/>
    </source>
</evidence>
<dbReference type="Proteomes" id="UP000727962">
    <property type="component" value="Unassembled WGS sequence"/>
</dbReference>
<dbReference type="SMART" id="SM00729">
    <property type="entry name" value="Elp3"/>
    <property type="match status" value="1"/>
</dbReference>
<keyword evidence="3 13" id="KW-0808">Transferase</keyword>
<dbReference type="NCBIfam" id="TIGR00089">
    <property type="entry name" value="MiaB/RimO family radical SAM methylthiotransferase"/>
    <property type="match status" value="1"/>
</dbReference>
<dbReference type="Gene3D" id="3.80.30.20">
    <property type="entry name" value="tm_1862 like domain"/>
    <property type="match status" value="1"/>
</dbReference>
<evidence type="ECO:0000313" key="17">
    <source>
        <dbReference type="EMBL" id="MBI1756040.1"/>
    </source>
</evidence>
<reference evidence="17" key="1">
    <citation type="submission" date="2020-07" db="EMBL/GenBank/DDBJ databases">
        <title>Huge and variable diversity of episymbiotic CPR bacteria and DPANN archaea in groundwater ecosystems.</title>
        <authorList>
            <person name="He C.Y."/>
            <person name="Keren R."/>
            <person name="Whittaker M."/>
            <person name="Farag I.F."/>
            <person name="Doudna J."/>
            <person name="Cate J.H.D."/>
            <person name="Banfield J.F."/>
        </authorList>
    </citation>
    <scope>NUCLEOTIDE SEQUENCE</scope>
    <source>
        <strain evidence="17">NC_groundwater_17_Pr7_B-0.1um_64_12</strain>
    </source>
</reference>
<evidence type="ECO:0000313" key="18">
    <source>
        <dbReference type="Proteomes" id="UP000727962"/>
    </source>
</evidence>
<dbReference type="PROSITE" id="PS01278">
    <property type="entry name" value="MTTASE_RADICAL"/>
    <property type="match status" value="1"/>
</dbReference>
<evidence type="ECO:0000256" key="12">
    <source>
        <dbReference type="ARBA" id="ARBA00081141"/>
    </source>
</evidence>
<dbReference type="InterPro" id="IPR007197">
    <property type="entry name" value="rSAM"/>
</dbReference>
<dbReference type="Gene3D" id="3.40.50.12160">
    <property type="entry name" value="Methylthiotransferase, N-terminal domain"/>
    <property type="match status" value="1"/>
</dbReference>
<dbReference type="SFLD" id="SFLDG01082">
    <property type="entry name" value="B12-binding_domain_containing"/>
    <property type="match status" value="1"/>
</dbReference>
<dbReference type="InterPro" id="IPR006463">
    <property type="entry name" value="MiaB_methiolase"/>
</dbReference>
<feature type="binding site" evidence="13">
    <location>
        <position position="182"/>
    </location>
    <ligand>
        <name>[4Fe-4S] cluster</name>
        <dbReference type="ChEBI" id="CHEBI:49883"/>
        <label>2</label>
        <note>4Fe-4S-S-AdoMet</note>
    </ligand>
</feature>
<organism evidence="17 18">
    <name type="scientific">Fimbriimonas ginsengisoli</name>
    <dbReference type="NCBI Taxonomy" id="1005039"/>
    <lineage>
        <taxon>Bacteria</taxon>
        <taxon>Bacillati</taxon>
        <taxon>Armatimonadota</taxon>
        <taxon>Fimbriimonadia</taxon>
        <taxon>Fimbriimonadales</taxon>
        <taxon>Fimbriimonadaceae</taxon>
        <taxon>Fimbriimonas</taxon>
    </lineage>
</organism>
<dbReference type="GO" id="GO:0051539">
    <property type="term" value="F:4 iron, 4 sulfur cluster binding"/>
    <property type="evidence" value="ECO:0007669"/>
    <property type="project" value="UniProtKB-UniRule"/>
</dbReference>
<evidence type="ECO:0000256" key="10">
    <source>
        <dbReference type="ARBA" id="ARBA00068570"/>
    </source>
</evidence>
<comment type="catalytic activity">
    <reaction evidence="9 13">
        <text>N(6)-dimethylallyladenosine(37) in tRNA + (sulfur carrier)-SH + AH2 + 2 S-adenosyl-L-methionine = 2-methylsulfanyl-N(6)-dimethylallyladenosine(37) in tRNA + (sulfur carrier)-H + 5'-deoxyadenosine + L-methionine + A + S-adenosyl-L-homocysteine + 2 H(+)</text>
        <dbReference type="Rhea" id="RHEA:37067"/>
        <dbReference type="Rhea" id="RHEA-COMP:10375"/>
        <dbReference type="Rhea" id="RHEA-COMP:10376"/>
        <dbReference type="Rhea" id="RHEA-COMP:14737"/>
        <dbReference type="Rhea" id="RHEA-COMP:14739"/>
        <dbReference type="ChEBI" id="CHEBI:13193"/>
        <dbReference type="ChEBI" id="CHEBI:15378"/>
        <dbReference type="ChEBI" id="CHEBI:17319"/>
        <dbReference type="ChEBI" id="CHEBI:17499"/>
        <dbReference type="ChEBI" id="CHEBI:29917"/>
        <dbReference type="ChEBI" id="CHEBI:57844"/>
        <dbReference type="ChEBI" id="CHEBI:57856"/>
        <dbReference type="ChEBI" id="CHEBI:59789"/>
        <dbReference type="ChEBI" id="CHEBI:64428"/>
        <dbReference type="ChEBI" id="CHEBI:74415"/>
        <dbReference type="ChEBI" id="CHEBI:74417"/>
        <dbReference type="EC" id="2.8.4.3"/>
    </reaction>
</comment>
<keyword evidence="13" id="KW-0963">Cytoplasm</keyword>
<dbReference type="InterPro" id="IPR020612">
    <property type="entry name" value="Methylthiotransferase_CS"/>
</dbReference>
<dbReference type="CDD" id="cd01335">
    <property type="entry name" value="Radical_SAM"/>
    <property type="match status" value="1"/>
</dbReference>
<feature type="domain" description="MTTase N-terminal" evidence="15">
    <location>
        <begin position="20"/>
        <end position="136"/>
    </location>
</feature>
<keyword evidence="4 13" id="KW-0949">S-adenosyl-L-methionine</keyword>
<comment type="subcellular location">
    <subcellularLocation>
        <location evidence="13">Cytoplasm</location>
    </subcellularLocation>
</comment>
<feature type="domain" description="TRAM" evidence="14">
    <location>
        <begin position="397"/>
        <end position="459"/>
    </location>
</feature>
<dbReference type="InterPro" id="IPR023404">
    <property type="entry name" value="rSAM_horseshoe"/>
</dbReference>
<evidence type="ECO:0000256" key="2">
    <source>
        <dbReference type="ARBA" id="ARBA00022485"/>
    </source>
</evidence>
<dbReference type="GO" id="GO:0035597">
    <property type="term" value="F:tRNA-2-methylthio-N(6)-dimethylallyladenosine(37) synthase activity"/>
    <property type="evidence" value="ECO:0007669"/>
    <property type="project" value="UniProtKB-EC"/>
</dbReference>
<evidence type="ECO:0000256" key="8">
    <source>
        <dbReference type="ARBA" id="ARBA00033765"/>
    </source>
</evidence>
<dbReference type="SUPFAM" id="SSF102114">
    <property type="entry name" value="Radical SAM enzymes"/>
    <property type="match status" value="1"/>
</dbReference>
<dbReference type="AlphaFoldDB" id="A0A931LWA3"/>
<evidence type="ECO:0000256" key="9">
    <source>
        <dbReference type="ARBA" id="ARBA00051425"/>
    </source>
</evidence>
<keyword evidence="5 13" id="KW-0479">Metal-binding</keyword>
<gene>
    <name evidence="13 17" type="primary">miaB</name>
    <name evidence="17" type="ORF">HYR64_02920</name>
</gene>
<feature type="binding site" evidence="13">
    <location>
        <position position="178"/>
    </location>
    <ligand>
        <name>[4Fe-4S] cluster</name>
        <dbReference type="ChEBI" id="CHEBI:49883"/>
        <label>2</label>
        <note>4Fe-4S-S-AdoMet</note>
    </ligand>
</feature>
<dbReference type="InterPro" id="IPR002792">
    <property type="entry name" value="TRAM_dom"/>
</dbReference>
<comment type="cofactor">
    <cofactor evidence="13">
        <name>[4Fe-4S] cluster</name>
        <dbReference type="ChEBI" id="CHEBI:49883"/>
    </cofactor>
    <text evidence="13">Binds 2 [4Fe-4S] clusters. One cluster is coordinated with 3 cysteines and an exchangeable S-adenosyl-L-methionine.</text>
</comment>
<evidence type="ECO:0000256" key="1">
    <source>
        <dbReference type="ARBA" id="ARBA00003234"/>
    </source>
</evidence>
<dbReference type="PROSITE" id="PS51918">
    <property type="entry name" value="RADICAL_SAM"/>
    <property type="match status" value="1"/>
</dbReference>
<evidence type="ECO:0000256" key="6">
    <source>
        <dbReference type="ARBA" id="ARBA00023004"/>
    </source>
</evidence>
<evidence type="ECO:0000259" key="16">
    <source>
        <dbReference type="PROSITE" id="PS51918"/>
    </source>
</evidence>
<feature type="binding site" evidence="13">
    <location>
        <position position="29"/>
    </location>
    <ligand>
        <name>[4Fe-4S] cluster</name>
        <dbReference type="ChEBI" id="CHEBI:49883"/>
        <label>1</label>
    </ligand>
</feature>
<dbReference type="FunFam" id="3.40.50.12160:FF:000003">
    <property type="entry name" value="CDK5 regulatory subunit-associated protein 1"/>
    <property type="match status" value="1"/>
</dbReference>
<dbReference type="GO" id="GO:0046872">
    <property type="term" value="F:metal ion binding"/>
    <property type="evidence" value="ECO:0007669"/>
    <property type="project" value="UniProtKB-KW"/>
</dbReference>
<evidence type="ECO:0000256" key="4">
    <source>
        <dbReference type="ARBA" id="ARBA00022691"/>
    </source>
</evidence>
<dbReference type="InterPro" id="IPR005839">
    <property type="entry name" value="Methylthiotransferase"/>
</dbReference>